<keyword evidence="1" id="KW-1185">Reference proteome</keyword>
<dbReference type="Proteomes" id="UP000694863">
    <property type="component" value="Unplaced"/>
</dbReference>
<evidence type="ECO:0000313" key="1">
    <source>
        <dbReference type="Proteomes" id="UP000694863"/>
    </source>
</evidence>
<protein>
    <submittedName>
        <fullName evidence="2">Actin-binding LIM protein 1 isoform X6</fullName>
    </submittedName>
</protein>
<sequence>MFTEGEEMYLQGSTVWHPDCKQSTKTEENLRPPNFHRSASDFFYPKSLIRRAGRSPSLQPTRTSSESIYSRPSSSIPGSPGHTIYAKVDNEILDYKDLAAIPKVKAIYDIERPDLITYEPFYTSGYDDKQERQSLGESPRTLSPTPSAEGYPDVRDRIIQRSTSQGSISSPVYSRHSYTPTTSRSPQHFHRPELLSPGVQRWSYLSTHSDSRPNSPFRHHFIPYVKGNEPPSGRNSPLPYRPDSRPLTPTFAQAPKHFHVPDQGINIYRKPPIYKQHDAAALAAQSKSSEDIIKFSKFPAAQAPDPNEIPKIETDHWPGPPSLAAVGTDARRRSSGREEDEEELLRRRQLQEEQLMKLNSGLGQLILKEEMERERENRERAATLASRYDSPIHSATHGPSSKTASLPGYGKNGLHRPVSTDFAQYNSYGDVSGGVRDFQTLPDGHMMPGMRMDRGVSMPNMLEPKIFPYEMLMVTSRGRNKTLREVDRTRLERHLAPEVFRDVFGMSIQEFDRLPLWRRNDMKKKAKLF</sequence>
<organism evidence="1 2">
    <name type="scientific">Echinops telfairi</name>
    <name type="common">Lesser hedgehog tenrec</name>
    <dbReference type="NCBI Taxonomy" id="9371"/>
    <lineage>
        <taxon>Eukaryota</taxon>
        <taxon>Metazoa</taxon>
        <taxon>Chordata</taxon>
        <taxon>Craniata</taxon>
        <taxon>Vertebrata</taxon>
        <taxon>Euteleostomi</taxon>
        <taxon>Mammalia</taxon>
        <taxon>Eutheria</taxon>
        <taxon>Afrotheria</taxon>
        <taxon>Tenrecidae</taxon>
        <taxon>Tenrecinae</taxon>
        <taxon>Echinops</taxon>
    </lineage>
</organism>
<proteinExistence type="predicted"/>
<accession>A0AC55D606</accession>
<reference evidence="2" key="1">
    <citation type="submission" date="2025-08" db="UniProtKB">
        <authorList>
            <consortium name="RefSeq"/>
        </authorList>
    </citation>
    <scope>IDENTIFICATION</scope>
</reference>
<name>A0AC55D606_ECHTE</name>
<evidence type="ECO:0000313" key="2">
    <source>
        <dbReference type="RefSeq" id="XP_045147174.1"/>
    </source>
</evidence>
<dbReference type="RefSeq" id="XP_045147174.1">
    <property type="nucleotide sequence ID" value="XM_045291239.1"/>
</dbReference>
<gene>
    <name evidence="2" type="primary">LOC101654698</name>
</gene>